<dbReference type="EMBL" id="CM046389">
    <property type="protein sequence ID" value="KAI8566176.1"/>
    <property type="molecule type" value="Genomic_DNA"/>
</dbReference>
<evidence type="ECO:0000313" key="2">
    <source>
        <dbReference type="Proteomes" id="UP001062846"/>
    </source>
</evidence>
<name>A0ACC0PLZ3_RHOML</name>
<evidence type="ECO:0000313" key="1">
    <source>
        <dbReference type="EMBL" id="KAI8566176.1"/>
    </source>
</evidence>
<dbReference type="Proteomes" id="UP001062846">
    <property type="component" value="Chromosome 2"/>
</dbReference>
<reference evidence="1" key="1">
    <citation type="submission" date="2022-02" db="EMBL/GenBank/DDBJ databases">
        <title>Plant Genome Project.</title>
        <authorList>
            <person name="Zhang R.-G."/>
        </authorList>
    </citation>
    <scope>NUCLEOTIDE SEQUENCE</scope>
    <source>
        <strain evidence="1">AT1</strain>
    </source>
</reference>
<keyword evidence="2" id="KW-1185">Reference proteome</keyword>
<gene>
    <name evidence="1" type="ORF">RHMOL_Rhmol02G0019600</name>
</gene>
<comment type="caution">
    <text evidence="1">The sequence shown here is derived from an EMBL/GenBank/DDBJ whole genome shotgun (WGS) entry which is preliminary data.</text>
</comment>
<proteinExistence type="predicted"/>
<accession>A0ACC0PLZ3</accession>
<protein>
    <submittedName>
        <fullName evidence="1">Uncharacterized protein</fullName>
    </submittedName>
</protein>
<sequence>MVLVISGDLLHSIDLEKSHGKKLDEFQERTRYNKPRAIFGSCHGLLLVGIDGDFFLWNPLTTYFKKVLHYDRLIGSEFCIASGLCYDSSTDEYKVVMVLASSSYRPVVGSQFVVVGGFKSKKWTHVGCSSYSISSFNSGPTVNELLHWYVGKKNKPAYSQIVYFNPQMGSFGEVPMPQPMQSDGDVIYGLGVLDGCLCMSRSENLGYSGRNNIEVLAMKEYGVAKSWTIMFIISNFWPSGYTKNGEAFALRIPPPDKWKGIWHISLYNPVDNSTRDIPIPTPMPTLSYNIGAIIYKESLVKPTDYHWEDEELRDEATYQEYFLDGYNHKMKIESYIAWSTGPIIK</sequence>
<organism evidence="1 2">
    <name type="scientific">Rhododendron molle</name>
    <name type="common">Chinese azalea</name>
    <name type="synonym">Azalea mollis</name>
    <dbReference type="NCBI Taxonomy" id="49168"/>
    <lineage>
        <taxon>Eukaryota</taxon>
        <taxon>Viridiplantae</taxon>
        <taxon>Streptophyta</taxon>
        <taxon>Embryophyta</taxon>
        <taxon>Tracheophyta</taxon>
        <taxon>Spermatophyta</taxon>
        <taxon>Magnoliopsida</taxon>
        <taxon>eudicotyledons</taxon>
        <taxon>Gunneridae</taxon>
        <taxon>Pentapetalae</taxon>
        <taxon>asterids</taxon>
        <taxon>Ericales</taxon>
        <taxon>Ericaceae</taxon>
        <taxon>Ericoideae</taxon>
        <taxon>Rhodoreae</taxon>
        <taxon>Rhododendron</taxon>
    </lineage>
</organism>